<name>A0A318UPE4_9SPHI</name>
<dbReference type="RefSeq" id="WP_110833545.1">
    <property type="nucleotide sequence ID" value="NZ_QKLU01000006.1"/>
</dbReference>
<evidence type="ECO:0008006" key="3">
    <source>
        <dbReference type="Google" id="ProtNLM"/>
    </source>
</evidence>
<evidence type="ECO:0000313" key="2">
    <source>
        <dbReference type="Proteomes" id="UP000248198"/>
    </source>
</evidence>
<dbReference type="EMBL" id="QKLU01000006">
    <property type="protein sequence ID" value="PYF72578.1"/>
    <property type="molecule type" value="Genomic_DNA"/>
</dbReference>
<gene>
    <name evidence="1" type="ORF">B0O44_106233</name>
</gene>
<accession>A0A318UPE4</accession>
<evidence type="ECO:0000313" key="1">
    <source>
        <dbReference type="EMBL" id="PYF72578.1"/>
    </source>
</evidence>
<keyword evidence="2" id="KW-1185">Reference proteome</keyword>
<protein>
    <recommendedName>
        <fullName evidence="3">Lipocalin-like protein</fullName>
    </recommendedName>
</protein>
<organism evidence="1 2">
    <name type="scientific">Pedobacter nutrimenti</name>
    <dbReference type="NCBI Taxonomy" id="1241337"/>
    <lineage>
        <taxon>Bacteria</taxon>
        <taxon>Pseudomonadati</taxon>
        <taxon>Bacteroidota</taxon>
        <taxon>Sphingobacteriia</taxon>
        <taxon>Sphingobacteriales</taxon>
        <taxon>Sphingobacteriaceae</taxon>
        <taxon>Pedobacter</taxon>
    </lineage>
</organism>
<proteinExistence type="predicted"/>
<sequence>MNYFKQLWPLLLLLAACNGKQPAEKEKTKSLLSGTWKLISAQTIKGKDTLLTYPVPGQQMIKMFNESHFSFVKHDLNKGKGPNAVFDSGAGTYTLSGEDYQEHLTFCSYRDWENRDFKFKLQFKNDTLIQKGIEKIDSLKVNHEIIEVYTRIR</sequence>
<dbReference type="AlphaFoldDB" id="A0A318UPE4"/>
<dbReference type="PROSITE" id="PS51257">
    <property type="entry name" value="PROKAR_LIPOPROTEIN"/>
    <property type="match status" value="1"/>
</dbReference>
<dbReference type="Proteomes" id="UP000248198">
    <property type="component" value="Unassembled WGS sequence"/>
</dbReference>
<reference evidence="1 2" key="1">
    <citation type="submission" date="2018-06" db="EMBL/GenBank/DDBJ databases">
        <title>Genomic Encyclopedia of Archaeal and Bacterial Type Strains, Phase II (KMG-II): from individual species to whole genera.</title>
        <authorList>
            <person name="Goeker M."/>
        </authorList>
    </citation>
    <scope>NUCLEOTIDE SEQUENCE [LARGE SCALE GENOMIC DNA]</scope>
    <source>
        <strain evidence="1 2">DSM 27372</strain>
    </source>
</reference>
<dbReference type="Gene3D" id="2.40.128.490">
    <property type="entry name" value="Uncharacterised protein PF14869, DUF4488"/>
    <property type="match status" value="1"/>
</dbReference>
<comment type="caution">
    <text evidence="1">The sequence shown here is derived from an EMBL/GenBank/DDBJ whole genome shotgun (WGS) entry which is preliminary data.</text>
</comment>
<dbReference type="OrthoDB" id="1493972at2"/>